<dbReference type="PANTHER" id="PTHR13318">
    <property type="entry name" value="PARTNER OF PAIRED, ISOFORM B-RELATED"/>
    <property type="match status" value="1"/>
</dbReference>
<keyword evidence="2" id="KW-1185">Reference proteome</keyword>
<dbReference type="Gene3D" id="3.80.10.10">
    <property type="entry name" value="Ribonuclease Inhibitor"/>
    <property type="match status" value="1"/>
</dbReference>
<reference evidence="2" key="2">
    <citation type="journal article" date="2017" name="Nat. Plants">
        <title>The Aegilops tauschii genome reveals multiple impacts of transposons.</title>
        <authorList>
            <person name="Zhao G."/>
            <person name="Zou C."/>
            <person name="Li K."/>
            <person name="Wang K."/>
            <person name="Li T."/>
            <person name="Gao L."/>
            <person name="Zhang X."/>
            <person name="Wang H."/>
            <person name="Yang Z."/>
            <person name="Liu X."/>
            <person name="Jiang W."/>
            <person name="Mao L."/>
            <person name="Kong X."/>
            <person name="Jiao Y."/>
            <person name="Jia J."/>
        </authorList>
    </citation>
    <scope>NUCLEOTIDE SEQUENCE [LARGE SCALE GENOMIC DNA]</scope>
    <source>
        <strain evidence="2">cv. AL8/78</strain>
    </source>
</reference>
<dbReference type="Proteomes" id="UP000015105">
    <property type="component" value="Chromosome 7D"/>
</dbReference>
<dbReference type="GO" id="GO:0019005">
    <property type="term" value="C:SCF ubiquitin ligase complex"/>
    <property type="evidence" value="ECO:0007669"/>
    <property type="project" value="TreeGrafter"/>
</dbReference>
<reference evidence="2" key="1">
    <citation type="journal article" date="2014" name="Science">
        <title>Ancient hybridizations among the ancestral genomes of bread wheat.</title>
        <authorList>
            <consortium name="International Wheat Genome Sequencing Consortium,"/>
            <person name="Marcussen T."/>
            <person name="Sandve S.R."/>
            <person name="Heier L."/>
            <person name="Spannagl M."/>
            <person name="Pfeifer M."/>
            <person name="Jakobsen K.S."/>
            <person name="Wulff B.B."/>
            <person name="Steuernagel B."/>
            <person name="Mayer K.F."/>
            <person name="Olsen O.A."/>
        </authorList>
    </citation>
    <scope>NUCLEOTIDE SEQUENCE [LARGE SCALE GENOMIC DNA]</scope>
    <source>
        <strain evidence="2">cv. AL8/78</strain>
    </source>
</reference>
<dbReference type="AlphaFoldDB" id="A0A453SYC0"/>
<dbReference type="Gramene" id="AET7Gv21152600.5">
    <property type="protein sequence ID" value="AET7Gv21152600.5"/>
    <property type="gene ID" value="AET7Gv21152600"/>
</dbReference>
<dbReference type="EnsemblPlants" id="AET7Gv21152600.5">
    <property type="protein sequence ID" value="AET7Gv21152600.5"/>
    <property type="gene ID" value="AET7Gv21152600"/>
</dbReference>
<dbReference type="GO" id="GO:0031146">
    <property type="term" value="P:SCF-dependent proteasomal ubiquitin-dependent protein catabolic process"/>
    <property type="evidence" value="ECO:0007669"/>
    <property type="project" value="TreeGrafter"/>
</dbReference>
<name>A0A453SYC0_AEGTS</name>
<dbReference type="InterPro" id="IPR032675">
    <property type="entry name" value="LRR_dom_sf"/>
</dbReference>
<proteinExistence type="predicted"/>
<evidence type="ECO:0000313" key="1">
    <source>
        <dbReference type="EnsemblPlants" id="AET7Gv21152600.5"/>
    </source>
</evidence>
<evidence type="ECO:0000313" key="2">
    <source>
        <dbReference type="Proteomes" id="UP000015105"/>
    </source>
</evidence>
<reference evidence="1" key="5">
    <citation type="journal article" date="2021" name="G3 (Bethesda)">
        <title>Aegilops tauschii genome assembly Aet v5.0 features greater sequence contiguity and improved annotation.</title>
        <authorList>
            <person name="Wang L."/>
            <person name="Zhu T."/>
            <person name="Rodriguez J.C."/>
            <person name="Deal K.R."/>
            <person name="Dubcovsky J."/>
            <person name="McGuire P.E."/>
            <person name="Lux T."/>
            <person name="Spannagl M."/>
            <person name="Mayer K.F.X."/>
            <person name="Baldrich P."/>
            <person name="Meyers B.C."/>
            <person name="Huo N."/>
            <person name="Gu Y.Q."/>
            <person name="Zhou H."/>
            <person name="Devos K.M."/>
            <person name="Bennetzen J.L."/>
            <person name="Unver T."/>
            <person name="Budak H."/>
            <person name="Gulick P.J."/>
            <person name="Galiba G."/>
            <person name="Kalapos B."/>
            <person name="Nelson D.R."/>
            <person name="Li P."/>
            <person name="You F.M."/>
            <person name="Luo M.C."/>
            <person name="Dvorak J."/>
        </authorList>
    </citation>
    <scope>NUCLEOTIDE SEQUENCE [LARGE SCALE GENOMIC DNA]</scope>
    <source>
        <strain evidence="1">cv. AL8/78</strain>
    </source>
</reference>
<dbReference type="SUPFAM" id="SSF52047">
    <property type="entry name" value="RNI-like"/>
    <property type="match status" value="1"/>
</dbReference>
<sequence>MISCKKSSSCCNQPYQFCSDEALSQFLEESGGCLTELSLNNIEKVGNLTARAIASKCSLRLEILDVSFCRGLTNEALGLIVDSCSSLRTLKLFGCTQITDIFLKGHSNSLVKIIGIEGSILEQLGRC</sequence>
<protein>
    <submittedName>
        <fullName evidence="1">Uncharacterized protein</fullName>
    </submittedName>
</protein>
<reference evidence="1" key="4">
    <citation type="submission" date="2019-03" db="UniProtKB">
        <authorList>
            <consortium name="EnsemblPlants"/>
        </authorList>
    </citation>
    <scope>IDENTIFICATION</scope>
</reference>
<dbReference type="PANTHER" id="PTHR13318:SF255">
    <property type="entry name" value="OS08G0459100 PROTEIN"/>
    <property type="match status" value="1"/>
</dbReference>
<reference evidence="1" key="3">
    <citation type="journal article" date="2017" name="Nature">
        <title>Genome sequence of the progenitor of the wheat D genome Aegilops tauschii.</title>
        <authorList>
            <person name="Luo M.C."/>
            <person name="Gu Y.Q."/>
            <person name="Puiu D."/>
            <person name="Wang H."/>
            <person name="Twardziok S.O."/>
            <person name="Deal K.R."/>
            <person name="Huo N."/>
            <person name="Zhu T."/>
            <person name="Wang L."/>
            <person name="Wang Y."/>
            <person name="McGuire P.E."/>
            <person name="Liu S."/>
            <person name="Long H."/>
            <person name="Ramasamy R.K."/>
            <person name="Rodriguez J.C."/>
            <person name="Van S.L."/>
            <person name="Yuan L."/>
            <person name="Wang Z."/>
            <person name="Xia Z."/>
            <person name="Xiao L."/>
            <person name="Anderson O.D."/>
            <person name="Ouyang S."/>
            <person name="Liang Y."/>
            <person name="Zimin A.V."/>
            <person name="Pertea G."/>
            <person name="Qi P."/>
            <person name="Bennetzen J.L."/>
            <person name="Dai X."/>
            <person name="Dawson M.W."/>
            <person name="Muller H.G."/>
            <person name="Kugler K."/>
            <person name="Rivarola-Duarte L."/>
            <person name="Spannagl M."/>
            <person name="Mayer K.F.X."/>
            <person name="Lu F.H."/>
            <person name="Bevan M.W."/>
            <person name="Leroy P."/>
            <person name="Li P."/>
            <person name="You F.M."/>
            <person name="Sun Q."/>
            <person name="Liu Z."/>
            <person name="Lyons E."/>
            <person name="Wicker T."/>
            <person name="Salzberg S.L."/>
            <person name="Devos K.M."/>
            <person name="Dvorak J."/>
        </authorList>
    </citation>
    <scope>NUCLEOTIDE SEQUENCE [LARGE SCALE GENOMIC DNA]</scope>
    <source>
        <strain evidence="1">cv. AL8/78</strain>
    </source>
</reference>
<accession>A0A453SYC0</accession>
<organism evidence="1 2">
    <name type="scientific">Aegilops tauschii subsp. strangulata</name>
    <name type="common">Goatgrass</name>
    <dbReference type="NCBI Taxonomy" id="200361"/>
    <lineage>
        <taxon>Eukaryota</taxon>
        <taxon>Viridiplantae</taxon>
        <taxon>Streptophyta</taxon>
        <taxon>Embryophyta</taxon>
        <taxon>Tracheophyta</taxon>
        <taxon>Spermatophyta</taxon>
        <taxon>Magnoliopsida</taxon>
        <taxon>Liliopsida</taxon>
        <taxon>Poales</taxon>
        <taxon>Poaceae</taxon>
        <taxon>BOP clade</taxon>
        <taxon>Pooideae</taxon>
        <taxon>Triticodae</taxon>
        <taxon>Triticeae</taxon>
        <taxon>Triticinae</taxon>
        <taxon>Aegilops</taxon>
    </lineage>
</organism>